<dbReference type="Gene3D" id="3.10.450.50">
    <property type="match status" value="1"/>
</dbReference>
<dbReference type="GO" id="GO:0006913">
    <property type="term" value="P:nucleocytoplasmic transport"/>
    <property type="evidence" value="ECO:0007669"/>
    <property type="project" value="UniProtKB-UniRule"/>
</dbReference>
<dbReference type="SUPFAM" id="SSF54427">
    <property type="entry name" value="NTF2-like"/>
    <property type="match status" value="1"/>
</dbReference>
<keyword evidence="1" id="KW-0963">Cytoplasm</keyword>
<dbReference type="Pfam" id="PF02136">
    <property type="entry name" value="NTF2"/>
    <property type="match status" value="1"/>
</dbReference>
<dbReference type="Proteomes" id="UP000243515">
    <property type="component" value="Unassembled WGS sequence"/>
</dbReference>
<name>A0A232M3L2_9EURO</name>
<dbReference type="EMBL" id="NPHW01002658">
    <property type="protein sequence ID" value="OXV10995.1"/>
    <property type="molecule type" value="Genomic_DNA"/>
</dbReference>
<evidence type="ECO:0000313" key="3">
    <source>
        <dbReference type="EMBL" id="OXV10995.1"/>
    </source>
</evidence>
<dbReference type="GO" id="GO:0051028">
    <property type="term" value="P:mRNA transport"/>
    <property type="evidence" value="ECO:0007669"/>
    <property type="project" value="UniProtKB-UniRule"/>
</dbReference>
<dbReference type="GO" id="GO:0005634">
    <property type="term" value="C:nucleus"/>
    <property type="evidence" value="ECO:0007669"/>
    <property type="project" value="UniProtKB-SubCell"/>
</dbReference>
<dbReference type="InterPro" id="IPR032710">
    <property type="entry name" value="NTF2-like_dom_sf"/>
</dbReference>
<dbReference type="OrthoDB" id="6507044at2759"/>
<evidence type="ECO:0000259" key="2">
    <source>
        <dbReference type="PROSITE" id="PS50177"/>
    </source>
</evidence>
<dbReference type="PROSITE" id="PS50177">
    <property type="entry name" value="NTF2_DOMAIN"/>
    <property type="match status" value="1"/>
</dbReference>
<accession>A0A232M3L2</accession>
<proteinExistence type="predicted"/>
<keyword evidence="1" id="KW-0539">Nucleus</keyword>
<organism evidence="3 4">
    <name type="scientific">Elaphomyces granulatus</name>
    <dbReference type="NCBI Taxonomy" id="519963"/>
    <lineage>
        <taxon>Eukaryota</taxon>
        <taxon>Fungi</taxon>
        <taxon>Dikarya</taxon>
        <taxon>Ascomycota</taxon>
        <taxon>Pezizomycotina</taxon>
        <taxon>Eurotiomycetes</taxon>
        <taxon>Eurotiomycetidae</taxon>
        <taxon>Eurotiales</taxon>
        <taxon>Elaphomycetaceae</taxon>
        <taxon>Elaphomyces</taxon>
    </lineage>
</organism>
<comment type="function">
    <text evidence="1">Has a role in nuclear-cytoplasmic transport of proteins and mRNAs.</text>
</comment>
<dbReference type="InterPro" id="IPR002075">
    <property type="entry name" value="NTF2_dom"/>
</dbReference>
<sequence>MKIILLADDFVKFYYESVDTDPVRLAHLYCDSSMLTYENEKEPFYGKDAIIKKLCDQRLAFQRVAHVRNTITAQPANGGALILVTGTVMFDEERPVNYVQTFQLLPDGQGNVFVLNDIFKLIFG</sequence>
<dbReference type="InterPro" id="IPR018222">
    <property type="entry name" value="Nuclear_transport_factor_2_euk"/>
</dbReference>
<dbReference type="GO" id="GO:0015031">
    <property type="term" value="P:protein transport"/>
    <property type="evidence" value="ECO:0007669"/>
    <property type="project" value="UniProtKB-KW"/>
</dbReference>
<dbReference type="GO" id="GO:0005737">
    <property type="term" value="C:cytoplasm"/>
    <property type="evidence" value="ECO:0007669"/>
    <property type="project" value="UniProtKB-SubCell"/>
</dbReference>
<keyword evidence="4" id="KW-1185">Reference proteome</keyword>
<comment type="subcellular location">
    <subcellularLocation>
        <location evidence="1">Cytoplasm</location>
    </subcellularLocation>
    <subcellularLocation>
        <location evidence="1">Nucleus</location>
    </subcellularLocation>
</comment>
<reference evidence="3 4" key="1">
    <citation type="journal article" date="2015" name="Environ. Microbiol.">
        <title>Metagenome sequence of Elaphomyces granulatus from sporocarp tissue reveals Ascomycota ectomycorrhizal fingerprints of genome expansion and a Proteobacteria-rich microbiome.</title>
        <authorList>
            <person name="Quandt C.A."/>
            <person name="Kohler A."/>
            <person name="Hesse C.N."/>
            <person name="Sharpton T.J."/>
            <person name="Martin F."/>
            <person name="Spatafora J.W."/>
        </authorList>
    </citation>
    <scope>NUCLEOTIDE SEQUENCE [LARGE SCALE GENOMIC DNA]</scope>
    <source>
        <strain evidence="3 4">OSC145934</strain>
    </source>
</reference>
<gene>
    <name evidence="3" type="ORF">Egran_01242</name>
</gene>
<keyword evidence="1" id="KW-0653">Protein transport</keyword>
<dbReference type="CDD" id="cd00780">
    <property type="entry name" value="NTF2"/>
    <property type="match status" value="1"/>
</dbReference>
<comment type="caution">
    <text evidence="3">The sequence shown here is derived from an EMBL/GenBank/DDBJ whole genome shotgun (WGS) entry which is preliminary data.</text>
</comment>
<feature type="domain" description="NTF2" evidence="2">
    <location>
        <begin position="6"/>
        <end position="121"/>
    </location>
</feature>
<protein>
    <recommendedName>
        <fullName evidence="1">Nuclear transport factor 2</fullName>
        <shortName evidence="1">NTF-2</shortName>
    </recommendedName>
</protein>
<evidence type="ECO:0000313" key="4">
    <source>
        <dbReference type="Proteomes" id="UP000243515"/>
    </source>
</evidence>
<dbReference type="PANTHER" id="PTHR12612">
    <property type="entry name" value="NUCLEAR TRANSPORT FACTOR 2"/>
    <property type="match status" value="1"/>
</dbReference>
<evidence type="ECO:0000256" key="1">
    <source>
        <dbReference type="RuleBase" id="RU369002"/>
    </source>
</evidence>
<dbReference type="AlphaFoldDB" id="A0A232M3L2"/>
<dbReference type="InterPro" id="IPR045875">
    <property type="entry name" value="NTF2"/>
</dbReference>
<keyword evidence="1" id="KW-0813">Transport</keyword>